<keyword evidence="3" id="KW-1185">Reference proteome</keyword>
<accession>A0A2P4PJE3</accession>
<protein>
    <submittedName>
        <fullName evidence="2">Uncharacterized protein</fullName>
    </submittedName>
</protein>
<proteinExistence type="predicted"/>
<feature type="transmembrane region" description="Helical" evidence="1">
    <location>
        <begin position="12"/>
        <end position="32"/>
    </location>
</feature>
<gene>
    <name evidence="2" type="ORF">GLOIN_2v1665784</name>
</gene>
<dbReference type="EMBL" id="AUPC02000212">
    <property type="protein sequence ID" value="POG65503.1"/>
    <property type="molecule type" value="Genomic_DNA"/>
</dbReference>
<comment type="caution">
    <text evidence="2">The sequence shown here is derived from an EMBL/GenBank/DDBJ whole genome shotgun (WGS) entry which is preliminary data.</text>
</comment>
<reference evidence="2 3" key="2">
    <citation type="journal article" date="2018" name="New Phytol.">
        <title>High intraspecific genome diversity in the model arbuscular mycorrhizal symbiont Rhizophagus irregularis.</title>
        <authorList>
            <person name="Chen E.C.H."/>
            <person name="Morin E."/>
            <person name="Beaudet D."/>
            <person name="Noel J."/>
            <person name="Yildirir G."/>
            <person name="Ndikumana S."/>
            <person name="Charron P."/>
            <person name="St-Onge C."/>
            <person name="Giorgi J."/>
            <person name="Kruger M."/>
            <person name="Marton T."/>
            <person name="Ropars J."/>
            <person name="Grigoriev I.V."/>
            <person name="Hainaut M."/>
            <person name="Henrissat B."/>
            <person name="Roux C."/>
            <person name="Martin F."/>
            <person name="Corradi N."/>
        </authorList>
    </citation>
    <scope>NUCLEOTIDE SEQUENCE [LARGE SCALE GENOMIC DNA]</scope>
    <source>
        <strain evidence="2 3">DAOM 197198</strain>
    </source>
</reference>
<evidence type="ECO:0000313" key="2">
    <source>
        <dbReference type="EMBL" id="POG65503.1"/>
    </source>
</evidence>
<dbReference type="Proteomes" id="UP000018888">
    <property type="component" value="Unassembled WGS sequence"/>
</dbReference>
<keyword evidence="1" id="KW-0472">Membrane</keyword>
<evidence type="ECO:0000313" key="3">
    <source>
        <dbReference type="Proteomes" id="UP000018888"/>
    </source>
</evidence>
<organism evidence="2 3">
    <name type="scientific">Rhizophagus irregularis (strain DAOM 181602 / DAOM 197198 / MUCL 43194)</name>
    <name type="common">Arbuscular mycorrhizal fungus</name>
    <name type="synonym">Glomus intraradices</name>
    <dbReference type="NCBI Taxonomy" id="747089"/>
    <lineage>
        <taxon>Eukaryota</taxon>
        <taxon>Fungi</taxon>
        <taxon>Fungi incertae sedis</taxon>
        <taxon>Mucoromycota</taxon>
        <taxon>Glomeromycotina</taxon>
        <taxon>Glomeromycetes</taxon>
        <taxon>Glomerales</taxon>
        <taxon>Glomeraceae</taxon>
        <taxon>Rhizophagus</taxon>
    </lineage>
</organism>
<dbReference type="AlphaFoldDB" id="A0A2P4PJE3"/>
<keyword evidence="1" id="KW-0812">Transmembrane</keyword>
<evidence type="ECO:0000256" key="1">
    <source>
        <dbReference type="SAM" id="Phobius"/>
    </source>
</evidence>
<feature type="transmembrane region" description="Helical" evidence="1">
    <location>
        <begin position="52"/>
        <end position="70"/>
    </location>
</feature>
<keyword evidence="1" id="KW-1133">Transmembrane helix</keyword>
<name>A0A2P4PJE3_RHIID</name>
<sequence length="71" mass="8343">MLIIFRVQGCITILAFAEKIVIMIASMLYHWHNEILRNIPNIFSGNGIRILDAWRSIVLVYFFFISLLIFL</sequence>
<reference evidence="2 3" key="1">
    <citation type="journal article" date="2013" name="Proc. Natl. Acad. Sci. U.S.A.">
        <title>Genome of an arbuscular mycorrhizal fungus provides insight into the oldest plant symbiosis.</title>
        <authorList>
            <person name="Tisserant E."/>
            <person name="Malbreil M."/>
            <person name="Kuo A."/>
            <person name="Kohler A."/>
            <person name="Symeonidi A."/>
            <person name="Balestrini R."/>
            <person name="Charron P."/>
            <person name="Duensing N."/>
            <person name="Frei Dit Frey N."/>
            <person name="Gianinazzi-Pearson V."/>
            <person name="Gilbert L.B."/>
            <person name="Handa Y."/>
            <person name="Herr J.R."/>
            <person name="Hijri M."/>
            <person name="Koul R."/>
            <person name="Kawaguchi M."/>
            <person name="Krajinski F."/>
            <person name="Lammers P.J."/>
            <person name="Masclaux F.G."/>
            <person name="Murat C."/>
            <person name="Morin E."/>
            <person name="Ndikumana S."/>
            <person name="Pagni M."/>
            <person name="Petitpierre D."/>
            <person name="Requena N."/>
            <person name="Rosikiewicz P."/>
            <person name="Riley R."/>
            <person name="Saito K."/>
            <person name="San Clemente H."/>
            <person name="Shapiro H."/>
            <person name="van Tuinen D."/>
            <person name="Becard G."/>
            <person name="Bonfante P."/>
            <person name="Paszkowski U."/>
            <person name="Shachar-Hill Y.Y."/>
            <person name="Tuskan G.A."/>
            <person name="Young P.W."/>
            <person name="Sanders I.R."/>
            <person name="Henrissat B."/>
            <person name="Rensing S.A."/>
            <person name="Grigoriev I.V."/>
            <person name="Corradi N."/>
            <person name="Roux C."/>
            <person name="Martin F."/>
        </authorList>
    </citation>
    <scope>NUCLEOTIDE SEQUENCE [LARGE SCALE GENOMIC DNA]</scope>
    <source>
        <strain evidence="2 3">DAOM 197198</strain>
    </source>
</reference>